<organism evidence="2 3">
    <name type="scientific">Anaerobacillus alkaliphilus</name>
    <dbReference type="NCBI Taxonomy" id="1548597"/>
    <lineage>
        <taxon>Bacteria</taxon>
        <taxon>Bacillati</taxon>
        <taxon>Bacillota</taxon>
        <taxon>Bacilli</taxon>
        <taxon>Bacillales</taxon>
        <taxon>Bacillaceae</taxon>
        <taxon>Anaerobacillus</taxon>
    </lineage>
</organism>
<keyword evidence="1" id="KW-0812">Transmembrane</keyword>
<sequence length="88" mass="10350">MPYFERVKKLSNMLFAFAVLGFLITIINFFRYDLLEGLVYNYVGDIRAFVFTVVLFLLTVFGFVLAISLRYIAEDAKEYVERVLNFNK</sequence>
<keyword evidence="1" id="KW-1133">Transmembrane helix</keyword>
<name>A0A4Q0VXU2_9BACI</name>
<gene>
    <name evidence="2" type="ORF">DS745_04010</name>
</gene>
<accession>A0A4Q0VXU2</accession>
<protein>
    <submittedName>
        <fullName evidence="2">Uncharacterized protein</fullName>
    </submittedName>
</protein>
<feature type="transmembrane region" description="Helical" evidence="1">
    <location>
        <begin position="50"/>
        <end position="72"/>
    </location>
</feature>
<comment type="caution">
    <text evidence="2">The sequence shown here is derived from an EMBL/GenBank/DDBJ whole genome shotgun (WGS) entry which is preliminary data.</text>
</comment>
<dbReference type="AlphaFoldDB" id="A0A4Q0VXU2"/>
<evidence type="ECO:0000256" key="1">
    <source>
        <dbReference type="SAM" id="Phobius"/>
    </source>
</evidence>
<evidence type="ECO:0000313" key="3">
    <source>
        <dbReference type="Proteomes" id="UP000290649"/>
    </source>
</evidence>
<evidence type="ECO:0000313" key="2">
    <source>
        <dbReference type="EMBL" id="RXJ04557.1"/>
    </source>
</evidence>
<feature type="transmembrane region" description="Helical" evidence="1">
    <location>
        <begin position="12"/>
        <end position="30"/>
    </location>
</feature>
<reference evidence="2 3" key="1">
    <citation type="journal article" date="2019" name="Int. J. Syst. Evol. Microbiol.">
        <title>Anaerobacillus alkaliphilus sp. nov., a novel alkaliphilic and moderately halophilic bacterium.</title>
        <authorList>
            <person name="Borsodi A.K."/>
            <person name="Aszalos J.M."/>
            <person name="Bihari P."/>
            <person name="Nagy I."/>
            <person name="Schumann P."/>
            <person name="Sproer C."/>
            <person name="Kovacs A.L."/>
            <person name="Boka K."/>
            <person name="Dobosy P."/>
            <person name="Ovari M."/>
            <person name="Szili-Kovacs T."/>
            <person name="Toth E."/>
        </authorList>
    </citation>
    <scope>NUCLEOTIDE SEQUENCE [LARGE SCALE GENOMIC DNA]</scope>
    <source>
        <strain evidence="2 3">B16-10</strain>
    </source>
</reference>
<dbReference type="EMBL" id="QOUX01000001">
    <property type="protein sequence ID" value="RXJ04557.1"/>
    <property type="molecule type" value="Genomic_DNA"/>
</dbReference>
<dbReference type="Proteomes" id="UP000290649">
    <property type="component" value="Unassembled WGS sequence"/>
</dbReference>
<keyword evidence="1" id="KW-0472">Membrane</keyword>
<keyword evidence="3" id="KW-1185">Reference proteome</keyword>
<proteinExistence type="predicted"/>